<dbReference type="Pfam" id="PF14244">
    <property type="entry name" value="Retrotran_gag_3"/>
    <property type="match status" value="1"/>
</dbReference>
<reference evidence="3" key="1">
    <citation type="journal article" date="2022" name="Int. J. Mol. Sci.">
        <title>Draft Genome of Tanacetum Coccineum: Genomic Comparison of Closely Related Tanacetum-Family Plants.</title>
        <authorList>
            <person name="Yamashiro T."/>
            <person name="Shiraishi A."/>
            <person name="Nakayama K."/>
            <person name="Satake H."/>
        </authorList>
    </citation>
    <scope>NUCLEOTIDE SEQUENCE</scope>
</reference>
<reference evidence="3" key="2">
    <citation type="submission" date="2022-01" db="EMBL/GenBank/DDBJ databases">
        <authorList>
            <person name="Yamashiro T."/>
            <person name="Shiraishi A."/>
            <person name="Satake H."/>
            <person name="Nakayama K."/>
        </authorList>
    </citation>
    <scope>NUCLEOTIDE SEQUENCE</scope>
</reference>
<feature type="domain" description="Retrotransposon Copia-like N-terminal" evidence="2">
    <location>
        <begin position="19"/>
        <end position="59"/>
    </location>
</feature>
<protein>
    <submittedName>
        <fullName evidence="3">Ribonuclease H-like domain-containing protein</fullName>
    </submittedName>
</protein>
<comment type="caution">
    <text evidence="3">The sequence shown here is derived from an EMBL/GenBank/DDBJ whole genome shotgun (WGS) entry which is preliminary data.</text>
</comment>
<feature type="domain" description="GAG-pre-integrase" evidence="1">
    <location>
        <begin position="226"/>
        <end position="294"/>
    </location>
</feature>
<sequence length="322" mass="36147">MAEVLNSCLDAGNTLYLQSNDHSNMPIVGFKLTRFDNYKMWSTAMKIALKGKNKMRFIDELYLGQVYSKIDSEVWDELEETYDKIDGVLKHNQLVRLMQFLMGLNDVYQPVRSNFLARDPLPDVKDAFAIVSREESHKGLAPDKLSAKTPAAFFHMTVSTKNMFNAVDISSLKLTVSHPYGTMTKIAAIGSIKLTKHVVLFDVLVVYEYIDLKLVKIAGTGSEYGGLYMFDCENSGKSAAGMCNSGVVCYVSKELWHCRLGHPANQVLLVLSDKIGFKYGNHVCACDIYHKAKQTKEPFLLSDHKSNKLGDLVHLCNTPKIR</sequence>
<keyword evidence="4" id="KW-1185">Reference proteome</keyword>
<dbReference type="PANTHER" id="PTHR34222">
    <property type="entry name" value="GAG_PRE-INTEGRS DOMAIN-CONTAINING PROTEIN"/>
    <property type="match status" value="1"/>
</dbReference>
<dbReference type="Proteomes" id="UP001151760">
    <property type="component" value="Unassembled WGS sequence"/>
</dbReference>
<proteinExistence type="predicted"/>
<dbReference type="InterPro" id="IPR029472">
    <property type="entry name" value="Copia-like_N"/>
</dbReference>
<dbReference type="EMBL" id="BQNB010011313">
    <property type="protein sequence ID" value="GJS88964.1"/>
    <property type="molecule type" value="Genomic_DNA"/>
</dbReference>
<accession>A0ABQ4ZFH3</accession>
<gene>
    <name evidence="3" type="ORF">Tco_0771600</name>
</gene>
<evidence type="ECO:0000313" key="3">
    <source>
        <dbReference type="EMBL" id="GJS88964.1"/>
    </source>
</evidence>
<dbReference type="Pfam" id="PF13976">
    <property type="entry name" value="gag_pre-integrs"/>
    <property type="match status" value="1"/>
</dbReference>
<name>A0ABQ4ZFH3_9ASTR</name>
<evidence type="ECO:0000259" key="2">
    <source>
        <dbReference type="Pfam" id="PF14244"/>
    </source>
</evidence>
<dbReference type="PANTHER" id="PTHR34222:SF99">
    <property type="entry name" value="PROTEIN, PUTATIVE-RELATED"/>
    <property type="match status" value="1"/>
</dbReference>
<evidence type="ECO:0000313" key="4">
    <source>
        <dbReference type="Proteomes" id="UP001151760"/>
    </source>
</evidence>
<evidence type="ECO:0000259" key="1">
    <source>
        <dbReference type="Pfam" id="PF13976"/>
    </source>
</evidence>
<organism evidence="3 4">
    <name type="scientific">Tanacetum coccineum</name>
    <dbReference type="NCBI Taxonomy" id="301880"/>
    <lineage>
        <taxon>Eukaryota</taxon>
        <taxon>Viridiplantae</taxon>
        <taxon>Streptophyta</taxon>
        <taxon>Embryophyta</taxon>
        <taxon>Tracheophyta</taxon>
        <taxon>Spermatophyta</taxon>
        <taxon>Magnoliopsida</taxon>
        <taxon>eudicotyledons</taxon>
        <taxon>Gunneridae</taxon>
        <taxon>Pentapetalae</taxon>
        <taxon>asterids</taxon>
        <taxon>campanulids</taxon>
        <taxon>Asterales</taxon>
        <taxon>Asteraceae</taxon>
        <taxon>Asteroideae</taxon>
        <taxon>Anthemideae</taxon>
        <taxon>Anthemidinae</taxon>
        <taxon>Tanacetum</taxon>
    </lineage>
</organism>
<dbReference type="InterPro" id="IPR025724">
    <property type="entry name" value="GAG-pre-integrase_dom"/>
</dbReference>